<gene>
    <name evidence="11" type="primary">ALG14</name>
    <name evidence="12" type="ORF">CROQUDRAFT_79671</name>
</gene>
<evidence type="ECO:0000256" key="7">
    <source>
        <dbReference type="ARBA" id="ARBA00022824"/>
    </source>
</evidence>
<evidence type="ECO:0000256" key="2">
    <source>
        <dbReference type="ARBA" id="ARBA00004590"/>
    </source>
</evidence>
<name>A0A9P6TA30_9BASI</name>
<keyword evidence="9 11" id="KW-0472">Membrane</keyword>
<dbReference type="AlphaFoldDB" id="A0A9P6TA30"/>
<dbReference type="EMBL" id="MU167290">
    <property type="protein sequence ID" value="KAG0144726.1"/>
    <property type="molecule type" value="Genomic_DNA"/>
</dbReference>
<comment type="subunit">
    <text evidence="4 11">Heterodimer with ALG13 to form a functional enzyme.</text>
</comment>
<evidence type="ECO:0000256" key="1">
    <source>
        <dbReference type="ARBA" id="ARBA00004389"/>
    </source>
</evidence>
<dbReference type="Pfam" id="PF08660">
    <property type="entry name" value="Alg14"/>
    <property type="match status" value="1"/>
</dbReference>
<protein>
    <recommendedName>
        <fullName evidence="5 11">UDP-N-acetylglucosamine transferase subunit ALG14</fullName>
    </recommendedName>
    <alternativeName>
        <fullName evidence="10 11">Asparagine-linked glycosylation protein 14</fullName>
    </alternativeName>
</protein>
<evidence type="ECO:0000256" key="4">
    <source>
        <dbReference type="ARBA" id="ARBA00011335"/>
    </source>
</evidence>
<comment type="similarity">
    <text evidence="3 11">Belongs to the ALG14 family.</text>
</comment>
<dbReference type="GO" id="GO:0031965">
    <property type="term" value="C:nuclear membrane"/>
    <property type="evidence" value="ECO:0007669"/>
    <property type="project" value="UniProtKB-SubCell"/>
</dbReference>
<comment type="caution">
    <text evidence="12">The sequence shown here is derived from an EMBL/GenBank/DDBJ whole genome shotgun (WGS) entry which is preliminary data.</text>
</comment>
<evidence type="ECO:0000256" key="5">
    <source>
        <dbReference type="ARBA" id="ARBA00017467"/>
    </source>
</evidence>
<organism evidence="12 13">
    <name type="scientific">Cronartium quercuum f. sp. fusiforme G11</name>
    <dbReference type="NCBI Taxonomy" id="708437"/>
    <lineage>
        <taxon>Eukaryota</taxon>
        <taxon>Fungi</taxon>
        <taxon>Dikarya</taxon>
        <taxon>Basidiomycota</taxon>
        <taxon>Pucciniomycotina</taxon>
        <taxon>Pucciniomycetes</taxon>
        <taxon>Pucciniales</taxon>
        <taxon>Coleosporiaceae</taxon>
        <taxon>Cronartium</taxon>
    </lineage>
</organism>
<sequence length="232" mass="26682">MAGLLTLTIGTIIAIILRILQTIRKTHLKKYKDGKQHAKTCHTSIFLGSGGHTSEMIRLLSDLPFDRYTPRQYIISSGDNLSKTKVIKLESTKSKGHYYFLEIPRARKVHQSFITTPFTTILSLSYCIYHFTFTNKFDLILLNGPGSSVPIAISSFIPKIFSFKTKPKMIYVESFARINKLSLTGKILLPFMDLFIVQWDQLFFNLFEKSSLYNFLRKFNLVSNVVFDGWMV</sequence>
<evidence type="ECO:0000256" key="10">
    <source>
        <dbReference type="ARBA" id="ARBA00032062"/>
    </source>
</evidence>
<keyword evidence="8 11" id="KW-1133">Transmembrane helix</keyword>
<feature type="transmembrane region" description="Helical" evidence="11">
    <location>
        <begin position="6"/>
        <end position="23"/>
    </location>
</feature>
<evidence type="ECO:0000313" key="12">
    <source>
        <dbReference type="EMBL" id="KAG0144726.1"/>
    </source>
</evidence>
<dbReference type="OrthoDB" id="17098at2759"/>
<evidence type="ECO:0000256" key="3">
    <source>
        <dbReference type="ARBA" id="ARBA00009731"/>
    </source>
</evidence>
<evidence type="ECO:0000256" key="9">
    <source>
        <dbReference type="ARBA" id="ARBA00023136"/>
    </source>
</evidence>
<evidence type="ECO:0000256" key="11">
    <source>
        <dbReference type="RuleBase" id="RU362127"/>
    </source>
</evidence>
<proteinExistence type="inferred from homology"/>
<dbReference type="GO" id="GO:0043541">
    <property type="term" value="C:UDP-N-acetylglucosamine transferase complex"/>
    <property type="evidence" value="ECO:0007669"/>
    <property type="project" value="TreeGrafter"/>
</dbReference>
<feature type="transmembrane region" description="Helical" evidence="11">
    <location>
        <begin position="113"/>
        <end position="133"/>
    </location>
</feature>
<keyword evidence="6 11" id="KW-0812">Transmembrane</keyword>
<dbReference type="GO" id="GO:0006488">
    <property type="term" value="P:dolichol-linked oligosaccharide biosynthetic process"/>
    <property type="evidence" value="ECO:0007669"/>
    <property type="project" value="InterPro"/>
</dbReference>
<reference evidence="12" key="1">
    <citation type="submission" date="2013-11" db="EMBL/GenBank/DDBJ databases">
        <title>Genome sequence of the fusiform rust pathogen reveals effectors for host alternation and coevolution with pine.</title>
        <authorList>
            <consortium name="DOE Joint Genome Institute"/>
            <person name="Smith K."/>
            <person name="Pendleton A."/>
            <person name="Kubisiak T."/>
            <person name="Anderson C."/>
            <person name="Salamov A."/>
            <person name="Aerts A."/>
            <person name="Riley R."/>
            <person name="Clum A."/>
            <person name="Lindquist E."/>
            <person name="Ence D."/>
            <person name="Campbell M."/>
            <person name="Kronenberg Z."/>
            <person name="Feau N."/>
            <person name="Dhillon B."/>
            <person name="Hamelin R."/>
            <person name="Burleigh J."/>
            <person name="Smith J."/>
            <person name="Yandell M."/>
            <person name="Nelson C."/>
            <person name="Grigoriev I."/>
            <person name="Davis J."/>
        </authorList>
    </citation>
    <scope>NUCLEOTIDE SEQUENCE</scope>
    <source>
        <strain evidence="12">G11</strain>
    </source>
</reference>
<evidence type="ECO:0000256" key="8">
    <source>
        <dbReference type="ARBA" id="ARBA00022989"/>
    </source>
</evidence>
<evidence type="ECO:0000256" key="6">
    <source>
        <dbReference type="ARBA" id="ARBA00022692"/>
    </source>
</evidence>
<dbReference type="PANTHER" id="PTHR12154">
    <property type="entry name" value="GLYCOSYL TRANSFERASE-RELATED"/>
    <property type="match status" value="1"/>
</dbReference>
<feature type="transmembrane region" description="Helical" evidence="11">
    <location>
        <begin position="139"/>
        <end position="161"/>
    </location>
</feature>
<accession>A0A9P6TA30</accession>
<dbReference type="PANTHER" id="PTHR12154:SF4">
    <property type="entry name" value="UDP-N-ACETYLGLUCOSAMINE TRANSFERASE SUBUNIT ALG14 HOMOLOG"/>
    <property type="match status" value="1"/>
</dbReference>
<comment type="caution">
    <text evidence="11">Lacks conserved residue(s) required for the propagation of feature annotation.</text>
</comment>
<dbReference type="InterPro" id="IPR013969">
    <property type="entry name" value="Oligosacch_biosynth_Alg14"/>
</dbReference>
<keyword evidence="7 11" id="KW-0256">Endoplasmic reticulum</keyword>
<dbReference type="GO" id="GO:0004577">
    <property type="term" value="F:N-acetylglucosaminyldiphosphodolichol N-acetylglucosaminyltransferase activity"/>
    <property type="evidence" value="ECO:0007669"/>
    <property type="project" value="TreeGrafter"/>
</dbReference>
<evidence type="ECO:0000313" key="13">
    <source>
        <dbReference type="Proteomes" id="UP000886653"/>
    </source>
</evidence>
<comment type="subcellular location">
    <subcellularLocation>
        <location evidence="1 11">Endoplasmic reticulum membrane</location>
        <topology evidence="1 11">Single-pass membrane protein</topology>
    </subcellularLocation>
    <subcellularLocation>
        <location evidence="2">Nucleus membrane</location>
        <topology evidence="2">Single-pass membrane protein</topology>
    </subcellularLocation>
</comment>
<comment type="function">
    <text evidence="11">Involved in protein N-glycosylation. Essential for the second step of the dolichol-linked oligosaccharide pathway. Anchors the catalytic subunit ALG13 to the ER.</text>
</comment>
<dbReference type="Gene3D" id="3.40.50.2000">
    <property type="entry name" value="Glycogen Phosphorylase B"/>
    <property type="match status" value="1"/>
</dbReference>
<dbReference type="Proteomes" id="UP000886653">
    <property type="component" value="Unassembled WGS sequence"/>
</dbReference>
<keyword evidence="13" id="KW-1185">Reference proteome</keyword>